<gene>
    <name evidence="4" type="ORF">PJIAN_4593</name>
</gene>
<comment type="caution">
    <text evidence="4">The sequence shown here is derived from an EMBL/GenBank/DDBJ whole genome shotgun (WGS) entry which is preliminary data.</text>
</comment>
<protein>
    <submittedName>
        <fullName evidence="4">NAD(P)H-dependent flavin oxidoreductase YrpB, nitropropane dioxygenase family</fullName>
    </submittedName>
</protein>
<organism evidence="4 5">
    <name type="scientific">Paludibacter jiangxiensis</name>
    <dbReference type="NCBI Taxonomy" id="681398"/>
    <lineage>
        <taxon>Bacteria</taxon>
        <taxon>Pseudomonadati</taxon>
        <taxon>Bacteroidota</taxon>
        <taxon>Bacteroidia</taxon>
        <taxon>Bacteroidales</taxon>
        <taxon>Paludibacteraceae</taxon>
        <taxon>Paludibacter</taxon>
    </lineage>
</organism>
<name>A0A171ANZ2_9BACT</name>
<sequence>MKPLKIGDIEARLPIIQGGMGVAISMSGLASAVANAGGIGVISAAAIGMTEPDYMRNYRAANKRALQREIRKARSLTNGLIGVNIMMALTDHEALIQVAVEEKVDLVIMGAGLPLRIPGMLAEAGFTDFHTKLAVKVSSGKAAKLIFQYWANKYNRIPDAVVVEGPLAGGHLGFKADQVVGDVVPLRQLIEDTVAEVKAFEEKFGKEVPVIAAGGVYTGKDMYEIMQVGAKGVKFGTRFVTTHECDAALAFKETYLACKEEDITIIKSPVGLPGRVIRNEFVGEILKGNTKPFKCVWNCLSSCNYKEAPYCIALALYNASQGRMHEGFAFSGSNGYRATKISHVQEVVDEIVGEYNAEIMKRSVSTKELAAEAVA</sequence>
<evidence type="ECO:0000256" key="1">
    <source>
        <dbReference type="ARBA" id="ARBA00022630"/>
    </source>
</evidence>
<dbReference type="PANTHER" id="PTHR32332">
    <property type="entry name" value="2-NITROPROPANE DIOXYGENASE"/>
    <property type="match status" value="1"/>
</dbReference>
<evidence type="ECO:0000313" key="4">
    <source>
        <dbReference type="EMBL" id="GAT64049.1"/>
    </source>
</evidence>
<keyword evidence="3" id="KW-0560">Oxidoreductase</keyword>
<dbReference type="EMBL" id="BDCR01000004">
    <property type="protein sequence ID" value="GAT64049.1"/>
    <property type="molecule type" value="Genomic_DNA"/>
</dbReference>
<dbReference type="Proteomes" id="UP000076586">
    <property type="component" value="Unassembled WGS sequence"/>
</dbReference>
<dbReference type="InterPro" id="IPR004136">
    <property type="entry name" value="NMO"/>
</dbReference>
<dbReference type="GO" id="GO:0018580">
    <property type="term" value="F:nitronate monooxygenase activity"/>
    <property type="evidence" value="ECO:0007669"/>
    <property type="project" value="InterPro"/>
</dbReference>
<keyword evidence="5" id="KW-1185">Reference proteome</keyword>
<dbReference type="CDD" id="cd04730">
    <property type="entry name" value="NPD_like"/>
    <property type="match status" value="1"/>
</dbReference>
<keyword evidence="1" id="KW-0285">Flavoprotein</keyword>
<evidence type="ECO:0000256" key="2">
    <source>
        <dbReference type="ARBA" id="ARBA00022643"/>
    </source>
</evidence>
<reference evidence="5" key="1">
    <citation type="submission" date="2016-04" db="EMBL/GenBank/DDBJ databases">
        <title>Draft genome sequence of Paludibacter jiangxiensis strain NM7.</title>
        <authorList>
            <person name="Qiu Y."/>
            <person name="Matsuura N."/>
            <person name="Ohashi A."/>
            <person name="Tourlousse M.D."/>
            <person name="Sekiguchi Y."/>
        </authorList>
    </citation>
    <scope>NUCLEOTIDE SEQUENCE [LARGE SCALE GENOMIC DNA]</scope>
    <source>
        <strain evidence="5">NM7</strain>
    </source>
</reference>
<dbReference type="AlphaFoldDB" id="A0A171ANZ2"/>
<dbReference type="GO" id="GO:0051213">
    <property type="term" value="F:dioxygenase activity"/>
    <property type="evidence" value="ECO:0007669"/>
    <property type="project" value="UniProtKB-KW"/>
</dbReference>
<evidence type="ECO:0000256" key="3">
    <source>
        <dbReference type="ARBA" id="ARBA00023002"/>
    </source>
</evidence>
<dbReference type="STRING" id="681398.PJIAN_4593"/>
<proteinExistence type="predicted"/>
<dbReference type="SUPFAM" id="SSF51412">
    <property type="entry name" value="Inosine monophosphate dehydrogenase (IMPDH)"/>
    <property type="match status" value="1"/>
</dbReference>
<dbReference type="InterPro" id="IPR013785">
    <property type="entry name" value="Aldolase_TIM"/>
</dbReference>
<dbReference type="Gene3D" id="3.20.20.70">
    <property type="entry name" value="Aldolase class I"/>
    <property type="match status" value="1"/>
</dbReference>
<dbReference type="OrthoDB" id="9778912at2"/>
<keyword evidence="4" id="KW-0223">Dioxygenase</keyword>
<reference evidence="5" key="2">
    <citation type="journal article" date="2017" name="Genome Announc.">
        <title>Draft genome sequence of Paludibacter jiangxiensis NM7(T), a propionate-producing fermentative bacterium.</title>
        <authorList>
            <person name="Qiu Y.-L."/>
            <person name="Tourlousse D.M."/>
            <person name="Matsuura N."/>
            <person name="Ohashi A."/>
            <person name="Sekiguchi Y."/>
        </authorList>
    </citation>
    <scope>NUCLEOTIDE SEQUENCE [LARGE SCALE GENOMIC DNA]</scope>
    <source>
        <strain evidence="5">NM7</strain>
    </source>
</reference>
<dbReference type="PANTHER" id="PTHR32332:SF18">
    <property type="entry name" value="2-NITROPROPANE DIOXYGENASE"/>
    <property type="match status" value="1"/>
</dbReference>
<dbReference type="Pfam" id="PF03060">
    <property type="entry name" value="NMO"/>
    <property type="match status" value="2"/>
</dbReference>
<keyword evidence="2" id="KW-0288">FMN</keyword>
<accession>A0A171ANZ2</accession>
<evidence type="ECO:0000313" key="5">
    <source>
        <dbReference type="Proteomes" id="UP000076586"/>
    </source>
</evidence>
<dbReference type="RefSeq" id="WP_068705782.1">
    <property type="nucleotide sequence ID" value="NZ_BDCR01000004.1"/>
</dbReference>